<name>A0A2Z3L8D4_9BACT</name>
<dbReference type="Proteomes" id="UP000245872">
    <property type="component" value="Chromosome"/>
</dbReference>
<reference evidence="1 2" key="1">
    <citation type="submission" date="2018-05" db="EMBL/GenBank/DDBJ databases">
        <title>Candidatus Cardinium hertigii Genome Assembly.</title>
        <authorList>
            <person name="Showmaker K.C."/>
            <person name="Walden K.O."/>
            <person name="Fields C.J."/>
            <person name="Lambert K.N."/>
            <person name="Hudson M.E."/>
        </authorList>
    </citation>
    <scope>NUCLEOTIDE SEQUENCE [LARGE SCALE GENOMIC DNA]</scope>
    <source>
        <strain evidence="2">cHgTN10</strain>
    </source>
</reference>
<accession>A0A2Z3L8D4</accession>
<sequence>MDTFLKDIWEKTKPLEFHTIASDSEIVSEIFQNEAIIRNLFINSFTGSVDKDKQLHFTRELTLHISMEEFQFLVDKVRTNNQNKSSYVAEIYVALKDKVVKVILKIFFIRWIK</sequence>
<protein>
    <submittedName>
        <fullName evidence="1">Uncharacterized protein</fullName>
    </submittedName>
</protein>
<evidence type="ECO:0000313" key="2">
    <source>
        <dbReference type="Proteomes" id="UP000245872"/>
    </source>
</evidence>
<evidence type="ECO:0000313" key="1">
    <source>
        <dbReference type="EMBL" id="AWN81697.1"/>
    </source>
</evidence>
<organism evidence="1 2">
    <name type="scientific">Candidatus Cardinium hertigii</name>
    <dbReference type="NCBI Taxonomy" id="247481"/>
    <lineage>
        <taxon>Bacteria</taxon>
        <taxon>Pseudomonadati</taxon>
        <taxon>Bacteroidota</taxon>
        <taxon>Cytophagia</taxon>
        <taxon>Cytophagales</taxon>
        <taxon>Amoebophilaceae</taxon>
        <taxon>Candidatus Cardinium</taxon>
    </lineage>
</organism>
<dbReference type="AlphaFoldDB" id="A0A2Z3L8D4"/>
<dbReference type="EMBL" id="CP029619">
    <property type="protein sequence ID" value="AWN81697.1"/>
    <property type="molecule type" value="Genomic_DNA"/>
</dbReference>
<dbReference type="RefSeq" id="WP_109997125.1">
    <property type="nucleotide sequence ID" value="NZ_CP029619.1"/>
</dbReference>
<keyword evidence="2" id="KW-1185">Reference proteome</keyword>
<proteinExistence type="predicted"/>
<dbReference type="KEGG" id="cher:DK880_00369"/>
<gene>
    <name evidence="1" type="ORF">DK880_00369</name>
</gene>